<protein>
    <recommendedName>
        <fullName evidence="1">Halobacterial output domain-containing protein</fullName>
    </recommendedName>
</protein>
<keyword evidence="3" id="KW-1185">Reference proteome</keyword>
<dbReference type="AlphaFoldDB" id="M0PNW2"/>
<dbReference type="Pfam" id="PF18545">
    <property type="entry name" value="HalOD1"/>
    <property type="match status" value="1"/>
</dbReference>
<feature type="domain" description="Halobacterial output" evidence="1">
    <location>
        <begin position="27"/>
        <end position="91"/>
    </location>
</feature>
<dbReference type="EMBL" id="AOJI01000003">
    <property type="protein sequence ID" value="EMA70545.1"/>
    <property type="molecule type" value="Genomic_DNA"/>
</dbReference>
<accession>M0PNW2</accession>
<dbReference type="Proteomes" id="UP000011575">
    <property type="component" value="Unassembled WGS sequence"/>
</dbReference>
<gene>
    <name evidence="2" type="ORF">C461_01187</name>
</gene>
<evidence type="ECO:0000313" key="3">
    <source>
        <dbReference type="Proteomes" id="UP000011575"/>
    </source>
</evidence>
<comment type="caution">
    <text evidence="2">The sequence shown here is derived from an EMBL/GenBank/DDBJ whole genome shotgun (WGS) entry which is preliminary data.</text>
</comment>
<organism evidence="2 3">
    <name type="scientific">Halorubrum aidingense JCM 13560</name>
    <dbReference type="NCBI Taxonomy" id="1230454"/>
    <lineage>
        <taxon>Archaea</taxon>
        <taxon>Methanobacteriati</taxon>
        <taxon>Methanobacteriota</taxon>
        <taxon>Stenosarchaea group</taxon>
        <taxon>Halobacteria</taxon>
        <taxon>Halobacteriales</taxon>
        <taxon>Haloferacaceae</taxon>
        <taxon>Halorubrum</taxon>
    </lineage>
</organism>
<dbReference type="InterPro" id="IPR040624">
    <property type="entry name" value="HalOD1"/>
</dbReference>
<evidence type="ECO:0000313" key="2">
    <source>
        <dbReference type="EMBL" id="EMA70545.1"/>
    </source>
</evidence>
<sequence length="106" mass="11573">MIQKKDPDDENTASGERLRYAERDDTVSTCTAIVEAVAAVSDHDPADLPPLYETIDPDALNTLLGPAGDRSDQPLAVSFAYFGYNVRVDRNAVEILSLESDQDNSE</sequence>
<dbReference type="PATRIC" id="fig|1230454.4.peg.248"/>
<name>M0PNW2_9EURY</name>
<evidence type="ECO:0000259" key="1">
    <source>
        <dbReference type="Pfam" id="PF18545"/>
    </source>
</evidence>
<proteinExistence type="predicted"/>
<reference evidence="2 3" key="1">
    <citation type="journal article" date="2014" name="PLoS Genet.">
        <title>Phylogenetically driven sequencing of extremely halophilic archaea reveals strategies for static and dynamic osmo-response.</title>
        <authorList>
            <person name="Becker E.A."/>
            <person name="Seitzer P.M."/>
            <person name="Tritt A."/>
            <person name="Larsen D."/>
            <person name="Krusor M."/>
            <person name="Yao A.I."/>
            <person name="Wu D."/>
            <person name="Madern D."/>
            <person name="Eisen J.A."/>
            <person name="Darling A.E."/>
            <person name="Facciotti M.T."/>
        </authorList>
    </citation>
    <scope>NUCLEOTIDE SEQUENCE [LARGE SCALE GENOMIC DNA]</scope>
    <source>
        <strain evidence="2 3">JCM 13560</strain>
    </source>
</reference>